<organism evidence="2 3">
    <name type="scientific">Montanilutibacter psychrotolerans</name>
    <dbReference type="NCBI Taxonomy" id="1327343"/>
    <lineage>
        <taxon>Bacteria</taxon>
        <taxon>Pseudomonadati</taxon>
        <taxon>Pseudomonadota</taxon>
        <taxon>Gammaproteobacteria</taxon>
        <taxon>Lysobacterales</taxon>
        <taxon>Lysobacteraceae</taxon>
        <taxon>Montanilutibacter</taxon>
    </lineage>
</organism>
<evidence type="ECO:0000256" key="1">
    <source>
        <dbReference type="SAM" id="Phobius"/>
    </source>
</evidence>
<keyword evidence="1" id="KW-1133">Transmembrane helix</keyword>
<feature type="transmembrane region" description="Helical" evidence="1">
    <location>
        <begin position="14"/>
        <end position="36"/>
    </location>
</feature>
<name>A0A3M8SVL1_9GAMM</name>
<protein>
    <submittedName>
        <fullName evidence="2">ATP-binding protein</fullName>
    </submittedName>
</protein>
<keyword evidence="2" id="KW-0067">ATP-binding</keyword>
<keyword evidence="1" id="KW-0812">Transmembrane</keyword>
<keyword evidence="2" id="KW-0547">Nucleotide-binding</keyword>
<dbReference type="Proteomes" id="UP000267049">
    <property type="component" value="Unassembled WGS sequence"/>
</dbReference>
<dbReference type="InterPro" id="IPR027417">
    <property type="entry name" value="P-loop_NTPase"/>
</dbReference>
<evidence type="ECO:0000313" key="3">
    <source>
        <dbReference type="Proteomes" id="UP000267049"/>
    </source>
</evidence>
<dbReference type="Gene3D" id="3.40.50.300">
    <property type="entry name" value="P-loop containing nucleotide triphosphate hydrolases"/>
    <property type="match status" value="1"/>
</dbReference>
<evidence type="ECO:0000313" key="2">
    <source>
        <dbReference type="EMBL" id="RNF85378.1"/>
    </source>
</evidence>
<gene>
    <name evidence="2" type="ORF">EER27_06345</name>
</gene>
<dbReference type="SUPFAM" id="SSF52540">
    <property type="entry name" value="P-loop containing nucleoside triphosphate hydrolases"/>
    <property type="match status" value="1"/>
</dbReference>
<dbReference type="OrthoDB" id="6951663at2"/>
<dbReference type="GO" id="GO:0005524">
    <property type="term" value="F:ATP binding"/>
    <property type="evidence" value="ECO:0007669"/>
    <property type="project" value="UniProtKB-KW"/>
</dbReference>
<proteinExistence type="predicted"/>
<reference evidence="2 3" key="1">
    <citation type="submission" date="2018-11" db="EMBL/GenBank/DDBJ databases">
        <title>Lysobacter cryohumiis sp. nov., isolated from soil in the Tianshan Mountains, Xinjiang, China.</title>
        <authorList>
            <person name="Luo Y."/>
            <person name="Sheng H."/>
        </authorList>
    </citation>
    <scope>NUCLEOTIDE SEQUENCE [LARGE SCALE GENOMIC DNA]</scope>
    <source>
        <strain evidence="2 3">ZS60</strain>
    </source>
</reference>
<dbReference type="RefSeq" id="WP_123087161.1">
    <property type="nucleotide sequence ID" value="NZ_RIBS01000002.1"/>
</dbReference>
<keyword evidence="3" id="KW-1185">Reference proteome</keyword>
<sequence>MTPLLSVAPRRLRWLRFAVVAIVTWLVGSVLFAPWLNPFVTRPSASDVTTHVLLQMSEHEMMFAREDVESFYARHREWPEYLDVSNDNPTMTFDLPTRLVLRGTFTSRYPAESGVAGTRVELRFDPTVKQWHCQATQPAPPPGRLPRGCEPPPAAPWSIVDFLGTLLTGSAVVLAVLAAVTALVLLLGNPEINQLRNQPRKLRRHPVQELVRLDRQLRWRRQRASLLVAAEVAAEDWHEAVDYAAADAHARAQLLALRMSARATASVGWSLPGVVYEWQLPSTLPVALERLLLYVPAPGLPVRDLVRHLRGLPTGQDVMLVVSPDRASDAALNAFASDPANLCACLDQATQTEWLLHPAPQDVLVGLLARQLRVTRISPYQTRGGVTRPSVFFGREQLLARVLNREPGNYLLVGGRQLGKTSLMKAIERRFVDHPHVHCHYLSLRDHRLAARLAAELSLPADTPIEALVAVLADRAGGRRLLLLIDETDLFLRDEARSGYLQLAALRSLSEEGHCHFMLAGFWDLYEAITLDYASPIRNFGEVINLGALEHDACIALATEPLSRLGIAFAEPALVERMVTACGNRANLVAILCQHGLEQLERGERVLGAAHVRAAMASDALNDALAGWARLSPDPQACVLDRVIVYRLAQLRGQGAVAEATLTMSQLLQEFSQAGIAAGAEATRRAFARLQLAYVLKREGDGYDFAVPLFARQFHAGEVDALLQRELESLRAA</sequence>
<accession>A0A3M8SVL1</accession>
<comment type="caution">
    <text evidence="2">The sequence shown here is derived from an EMBL/GenBank/DDBJ whole genome shotgun (WGS) entry which is preliminary data.</text>
</comment>
<dbReference type="AlphaFoldDB" id="A0A3M8SVL1"/>
<dbReference type="EMBL" id="RIBS01000002">
    <property type="protein sequence ID" value="RNF85378.1"/>
    <property type="molecule type" value="Genomic_DNA"/>
</dbReference>
<keyword evidence="1" id="KW-0472">Membrane</keyword>